<protein>
    <submittedName>
        <fullName evidence="1">Uncharacterized protein</fullName>
    </submittedName>
</protein>
<organism evidence="1 2">
    <name type="scientific">Lentinula aff. detonsa</name>
    <dbReference type="NCBI Taxonomy" id="2804958"/>
    <lineage>
        <taxon>Eukaryota</taxon>
        <taxon>Fungi</taxon>
        <taxon>Dikarya</taxon>
        <taxon>Basidiomycota</taxon>
        <taxon>Agaricomycotina</taxon>
        <taxon>Agaricomycetes</taxon>
        <taxon>Agaricomycetidae</taxon>
        <taxon>Agaricales</taxon>
        <taxon>Marasmiineae</taxon>
        <taxon>Omphalotaceae</taxon>
        <taxon>Lentinula</taxon>
    </lineage>
</organism>
<evidence type="ECO:0000313" key="2">
    <source>
        <dbReference type="Proteomes" id="UP001163798"/>
    </source>
</evidence>
<reference evidence="1" key="1">
    <citation type="submission" date="2022-08" db="EMBL/GenBank/DDBJ databases">
        <authorList>
            <consortium name="DOE Joint Genome Institute"/>
            <person name="Min B."/>
            <person name="Riley R."/>
            <person name="Sierra-Patev S."/>
            <person name="Naranjo-Ortiz M."/>
            <person name="Looney B."/>
            <person name="Konkel Z."/>
            <person name="Slot J.C."/>
            <person name="Sakamoto Y."/>
            <person name="Steenwyk J.L."/>
            <person name="Rokas A."/>
            <person name="Carro J."/>
            <person name="Camarero S."/>
            <person name="Ferreira P."/>
            <person name="Molpeceres G."/>
            <person name="Ruiz-Duenas F.J."/>
            <person name="Serrano A."/>
            <person name="Henrissat B."/>
            <person name="Drula E."/>
            <person name="Hughes K.W."/>
            <person name="Mata J.L."/>
            <person name="Ishikawa N.K."/>
            <person name="Vargas-Isla R."/>
            <person name="Ushijima S."/>
            <person name="Smith C.A."/>
            <person name="Ahrendt S."/>
            <person name="Andreopoulos W."/>
            <person name="He G."/>
            <person name="Labutti K."/>
            <person name="Lipzen A."/>
            <person name="Ng V."/>
            <person name="Sandor L."/>
            <person name="Barry K."/>
            <person name="Martinez A.T."/>
            <person name="Xiao Y."/>
            <person name="Gibbons J.G."/>
            <person name="Terashima K."/>
            <person name="Hibbett D.S."/>
            <person name="Grigoriev I.V."/>
        </authorList>
    </citation>
    <scope>NUCLEOTIDE SEQUENCE</scope>
    <source>
        <strain evidence="1">TFB10291</strain>
    </source>
</reference>
<dbReference type="AlphaFoldDB" id="A0AA38K7B6"/>
<gene>
    <name evidence="1" type="ORF">GGU10DRAFT_337907</name>
</gene>
<sequence length="121" mass="13240">MSTTSSPTRPARSPTLVLNEEDAELQAFLAAAKREAQEKWERLRATKDSGVVEKAITAGEEVVGVKVNVEKDVEDVIGEKEEIVPKVEPKPRKVVTKMIAGMPRGREMIPVSPILCFTGVL</sequence>
<comment type="caution">
    <text evidence="1">The sequence shown here is derived from an EMBL/GenBank/DDBJ whole genome shotgun (WGS) entry which is preliminary data.</text>
</comment>
<name>A0AA38K7B6_9AGAR</name>
<evidence type="ECO:0000313" key="1">
    <source>
        <dbReference type="EMBL" id="KAJ3779574.1"/>
    </source>
</evidence>
<dbReference type="Proteomes" id="UP001163798">
    <property type="component" value="Unassembled WGS sequence"/>
</dbReference>
<accession>A0AA38K7B6</accession>
<proteinExistence type="predicted"/>
<dbReference type="EMBL" id="MU794611">
    <property type="protein sequence ID" value="KAJ3779574.1"/>
    <property type="molecule type" value="Genomic_DNA"/>
</dbReference>
<keyword evidence="2" id="KW-1185">Reference proteome</keyword>